<organism evidence="1">
    <name type="scientific">Arundo donax</name>
    <name type="common">Giant reed</name>
    <name type="synonym">Donax arundinaceus</name>
    <dbReference type="NCBI Taxonomy" id="35708"/>
    <lineage>
        <taxon>Eukaryota</taxon>
        <taxon>Viridiplantae</taxon>
        <taxon>Streptophyta</taxon>
        <taxon>Embryophyta</taxon>
        <taxon>Tracheophyta</taxon>
        <taxon>Spermatophyta</taxon>
        <taxon>Magnoliopsida</taxon>
        <taxon>Liliopsida</taxon>
        <taxon>Poales</taxon>
        <taxon>Poaceae</taxon>
        <taxon>PACMAD clade</taxon>
        <taxon>Arundinoideae</taxon>
        <taxon>Arundineae</taxon>
        <taxon>Arundo</taxon>
    </lineage>
</organism>
<reference evidence="1" key="2">
    <citation type="journal article" date="2015" name="Data Brief">
        <title>Shoot transcriptome of the giant reed, Arundo donax.</title>
        <authorList>
            <person name="Barrero R.A."/>
            <person name="Guerrero F.D."/>
            <person name="Moolhuijzen P."/>
            <person name="Goolsby J.A."/>
            <person name="Tidwell J."/>
            <person name="Bellgard S.E."/>
            <person name="Bellgard M.I."/>
        </authorList>
    </citation>
    <scope>NUCLEOTIDE SEQUENCE</scope>
    <source>
        <tissue evidence="1">Shoot tissue taken approximately 20 cm above the soil surface</tissue>
    </source>
</reference>
<proteinExistence type="predicted"/>
<protein>
    <submittedName>
        <fullName evidence="1">Uncharacterized protein</fullName>
    </submittedName>
</protein>
<reference evidence="1" key="1">
    <citation type="submission" date="2014-09" db="EMBL/GenBank/DDBJ databases">
        <authorList>
            <person name="Magalhaes I.L.F."/>
            <person name="Oliveira U."/>
            <person name="Santos F.R."/>
            <person name="Vidigal T.H.D.A."/>
            <person name="Brescovit A.D."/>
            <person name="Santos A.J."/>
        </authorList>
    </citation>
    <scope>NUCLEOTIDE SEQUENCE</scope>
    <source>
        <tissue evidence="1">Shoot tissue taken approximately 20 cm above the soil surface</tissue>
    </source>
</reference>
<dbReference type="AlphaFoldDB" id="A0A0A9BIT1"/>
<dbReference type="EMBL" id="GBRH01234604">
    <property type="protein sequence ID" value="JAD63291.1"/>
    <property type="molecule type" value="Transcribed_RNA"/>
</dbReference>
<name>A0A0A9BIT1_ARUDO</name>
<accession>A0A0A9BIT1</accession>
<evidence type="ECO:0000313" key="1">
    <source>
        <dbReference type="EMBL" id="JAD63291.1"/>
    </source>
</evidence>
<sequence>MDRYLLSCASFRADGFAHLRLFLSDLGVR</sequence>